<evidence type="ECO:0000256" key="7">
    <source>
        <dbReference type="SAM" id="Phobius"/>
    </source>
</evidence>
<feature type="domain" description="HAMP" evidence="9">
    <location>
        <begin position="246"/>
        <end position="298"/>
    </location>
</feature>
<dbReference type="InterPro" id="IPR004089">
    <property type="entry name" value="MCPsignal_dom"/>
</dbReference>
<dbReference type="SUPFAM" id="SSF58104">
    <property type="entry name" value="Methyl-accepting chemotaxis protein (MCP) signaling domain"/>
    <property type="match status" value="1"/>
</dbReference>
<dbReference type="GO" id="GO:0007165">
    <property type="term" value="P:signal transduction"/>
    <property type="evidence" value="ECO:0007669"/>
    <property type="project" value="UniProtKB-KW"/>
</dbReference>
<dbReference type="AlphaFoldDB" id="A0A544UAP3"/>
<dbReference type="Pfam" id="PF00015">
    <property type="entry name" value="MCPsignal"/>
    <property type="match status" value="1"/>
</dbReference>
<keyword evidence="7" id="KW-0812">Transmembrane</keyword>
<evidence type="ECO:0000256" key="6">
    <source>
        <dbReference type="PROSITE-ProRule" id="PRU00284"/>
    </source>
</evidence>
<comment type="subcellular location">
    <subcellularLocation>
        <location evidence="1">Cell membrane</location>
    </subcellularLocation>
</comment>
<dbReference type="Pfam" id="PF00672">
    <property type="entry name" value="HAMP"/>
    <property type="match status" value="1"/>
</dbReference>
<dbReference type="CDD" id="cd06225">
    <property type="entry name" value="HAMP"/>
    <property type="match status" value="1"/>
</dbReference>
<comment type="similarity">
    <text evidence="5">Belongs to the methyl-accepting chemotaxis (MCP) protein family.</text>
</comment>
<evidence type="ECO:0000256" key="1">
    <source>
        <dbReference type="ARBA" id="ARBA00004236"/>
    </source>
</evidence>
<evidence type="ECO:0000256" key="3">
    <source>
        <dbReference type="ARBA" id="ARBA00023136"/>
    </source>
</evidence>
<name>A0A544UAP3_LYSSH</name>
<feature type="transmembrane region" description="Helical" evidence="7">
    <location>
        <begin position="223"/>
        <end position="245"/>
    </location>
</feature>
<dbReference type="Gene3D" id="1.10.8.500">
    <property type="entry name" value="HAMP domain in histidine kinase"/>
    <property type="match status" value="1"/>
</dbReference>
<evidence type="ECO:0000256" key="2">
    <source>
        <dbReference type="ARBA" id="ARBA00022475"/>
    </source>
</evidence>
<keyword evidence="7" id="KW-1133">Transmembrane helix</keyword>
<dbReference type="PANTHER" id="PTHR32089">
    <property type="entry name" value="METHYL-ACCEPTING CHEMOTAXIS PROTEIN MCPB"/>
    <property type="match status" value="1"/>
</dbReference>
<feature type="transmembrane region" description="Helical" evidence="7">
    <location>
        <begin position="31"/>
        <end position="55"/>
    </location>
</feature>
<dbReference type="PROSITE" id="PS50111">
    <property type="entry name" value="CHEMOTAXIS_TRANSDUC_2"/>
    <property type="match status" value="1"/>
</dbReference>
<keyword evidence="2" id="KW-1003">Cell membrane</keyword>
<dbReference type="EMBL" id="SADV01000019">
    <property type="protein sequence ID" value="TQR29286.1"/>
    <property type="molecule type" value="Genomic_DNA"/>
</dbReference>
<organism evidence="10 11">
    <name type="scientific">Lysinibacillus sphaericus</name>
    <name type="common">Bacillus sphaericus</name>
    <dbReference type="NCBI Taxonomy" id="1421"/>
    <lineage>
        <taxon>Bacteria</taxon>
        <taxon>Bacillati</taxon>
        <taxon>Bacillota</taxon>
        <taxon>Bacilli</taxon>
        <taxon>Bacillales</taxon>
        <taxon>Bacillaceae</taxon>
        <taxon>Lysinibacillus</taxon>
    </lineage>
</organism>
<dbReference type="OrthoDB" id="369835at2"/>
<accession>A0A544UAP3</accession>
<evidence type="ECO:0000313" key="11">
    <source>
        <dbReference type="Proteomes" id="UP000317944"/>
    </source>
</evidence>
<dbReference type="RefSeq" id="WP_142510043.1">
    <property type="nucleotide sequence ID" value="NZ_SADV01000019.1"/>
</dbReference>
<dbReference type="SMART" id="SM00304">
    <property type="entry name" value="HAMP"/>
    <property type="match status" value="1"/>
</dbReference>
<feature type="domain" description="Methyl-accepting transducer" evidence="8">
    <location>
        <begin position="317"/>
        <end position="553"/>
    </location>
</feature>
<sequence>MKMGFPLIGRKKILNTRRTTKRSKKANSRSLVFTSSLFLSALIIIVIGLMISLSIREQRGAYFRQFDEYGKVFKSITQQNEPLVAEATKTILEHQPLEGKPFEELPNILNSMKSNHMVVDVYLLTPDIIKKDGKEYLYNSEYGRDPVEYAEELGTLYELDSEFLKSYEDTMRNGSTLTDVYTDEGGTFISYLAPINDGSGKPVALLGVDFDYGIVKKELQRILWTNITVGIFFVLMLIALVVFILRKMLRPLARLAEVSEHASKGDLTVEIPVLNHNEIGKAASSFNQMISGLRILTHNIQNSSNEVAVSSSQLQESAAQTEAATQEITGAIQNIAVGLDEQLRHTNECQQSMKEMGVGIHRIVDASSVVSELASVTADSANAGMKDIETTVAQMSTIEQNLKTSVEAIHGLKKLSDQVSEMVTLIGSIANQTNLLALNASIEASRAGEHGKGFAVVAQEIRILAERSKTSSEKITDILQGISDHTSKTVVSLDKSMTEAQAGTHIANKAGQTFSSIVESIQKVSDQIDEVSAASEQLSSGSELVAASLTVLEGIANSSSADSAHVAASSEEQLAAMQEVASFAAMLYGLADELKQSVDRFHVK</sequence>
<evidence type="ECO:0000259" key="9">
    <source>
        <dbReference type="PROSITE" id="PS50885"/>
    </source>
</evidence>
<dbReference type="GO" id="GO:0005886">
    <property type="term" value="C:plasma membrane"/>
    <property type="evidence" value="ECO:0007669"/>
    <property type="project" value="UniProtKB-SubCell"/>
</dbReference>
<dbReference type="Gene3D" id="1.10.287.950">
    <property type="entry name" value="Methyl-accepting chemotaxis protein"/>
    <property type="match status" value="1"/>
</dbReference>
<evidence type="ECO:0000259" key="8">
    <source>
        <dbReference type="PROSITE" id="PS50111"/>
    </source>
</evidence>
<evidence type="ECO:0000256" key="5">
    <source>
        <dbReference type="ARBA" id="ARBA00029447"/>
    </source>
</evidence>
<proteinExistence type="inferred from homology"/>
<protein>
    <submittedName>
        <fullName evidence="10">Methyl-accepting chemotaxis protein</fullName>
    </submittedName>
</protein>
<reference evidence="10 11" key="1">
    <citation type="submission" date="2018-03" db="EMBL/GenBank/DDBJ databases">
        <title>Aerobic endospore-forming bacteria genome sequencing and assembly.</title>
        <authorList>
            <person name="Cavalcante D.A."/>
            <person name="Driks A."/>
            <person name="Putonti C."/>
            <person name="De-Souza M.T."/>
        </authorList>
    </citation>
    <scope>NUCLEOTIDE SEQUENCE [LARGE SCALE GENOMIC DNA]</scope>
    <source>
        <strain evidence="10 11">SDF0037</strain>
    </source>
</reference>
<dbReference type="PANTHER" id="PTHR32089:SF112">
    <property type="entry name" value="LYSOZYME-LIKE PROTEIN-RELATED"/>
    <property type="match status" value="1"/>
</dbReference>
<evidence type="ECO:0000313" key="10">
    <source>
        <dbReference type="EMBL" id="TQR29286.1"/>
    </source>
</evidence>
<keyword evidence="4 6" id="KW-0807">Transducer</keyword>
<dbReference type="InterPro" id="IPR003660">
    <property type="entry name" value="HAMP_dom"/>
</dbReference>
<evidence type="ECO:0000256" key="4">
    <source>
        <dbReference type="ARBA" id="ARBA00023224"/>
    </source>
</evidence>
<keyword evidence="3 7" id="KW-0472">Membrane</keyword>
<dbReference type="CDD" id="cd11386">
    <property type="entry name" value="MCP_signal"/>
    <property type="match status" value="1"/>
</dbReference>
<gene>
    <name evidence="10" type="ORF">C7Y47_18225</name>
</gene>
<dbReference type="Proteomes" id="UP000317944">
    <property type="component" value="Unassembled WGS sequence"/>
</dbReference>
<comment type="caution">
    <text evidence="10">The sequence shown here is derived from an EMBL/GenBank/DDBJ whole genome shotgun (WGS) entry which is preliminary data.</text>
</comment>
<dbReference type="SMART" id="SM00283">
    <property type="entry name" value="MA"/>
    <property type="match status" value="1"/>
</dbReference>
<dbReference type="PROSITE" id="PS50885">
    <property type="entry name" value="HAMP"/>
    <property type="match status" value="1"/>
</dbReference>